<dbReference type="SUPFAM" id="SSF49265">
    <property type="entry name" value="Fibronectin type III"/>
    <property type="match status" value="1"/>
</dbReference>
<dbReference type="GO" id="GO:0005576">
    <property type="term" value="C:extracellular region"/>
    <property type="evidence" value="ECO:0007669"/>
    <property type="project" value="UniProtKB-SubCell"/>
</dbReference>
<evidence type="ECO:0000313" key="6">
    <source>
        <dbReference type="EMBL" id="SCC32742.1"/>
    </source>
</evidence>
<keyword evidence="7" id="KW-1185">Reference proteome</keyword>
<keyword evidence="3" id="KW-0378">Hydrolase</keyword>
<dbReference type="EMBL" id="FMAR01000006">
    <property type="protein sequence ID" value="SCC32742.1"/>
    <property type="molecule type" value="Genomic_DNA"/>
</dbReference>
<accession>A0A1C4DN63</accession>
<dbReference type="AlphaFoldDB" id="A0A1C4DN63"/>
<keyword evidence="3" id="KW-0482">Metalloprotease</keyword>
<dbReference type="InterPro" id="IPR036116">
    <property type="entry name" value="FN3_sf"/>
</dbReference>
<evidence type="ECO:0000256" key="4">
    <source>
        <dbReference type="SAM" id="SignalP"/>
    </source>
</evidence>
<dbReference type="SUPFAM" id="SSF53187">
    <property type="entry name" value="Zn-dependent exopeptidases"/>
    <property type="match status" value="1"/>
</dbReference>
<dbReference type="InterPro" id="IPR013783">
    <property type="entry name" value="Ig-like_fold"/>
</dbReference>
<evidence type="ECO:0000256" key="2">
    <source>
        <dbReference type="ARBA" id="ARBA00022525"/>
    </source>
</evidence>
<dbReference type="PANTHER" id="PTHR12147:SF26">
    <property type="entry name" value="PEPTIDASE M28 DOMAIN-CONTAINING PROTEIN"/>
    <property type="match status" value="1"/>
</dbReference>
<dbReference type="STRING" id="1335309.GA0116948_10611"/>
<dbReference type="PANTHER" id="PTHR12147">
    <property type="entry name" value="METALLOPEPTIDASE M28 FAMILY MEMBER"/>
    <property type="match status" value="1"/>
</dbReference>
<feature type="chain" id="PRO_5008690579" evidence="4">
    <location>
        <begin position="20"/>
        <end position="449"/>
    </location>
</feature>
<dbReference type="GO" id="GO:0008235">
    <property type="term" value="F:metalloexopeptidase activity"/>
    <property type="evidence" value="ECO:0007669"/>
    <property type="project" value="InterPro"/>
</dbReference>
<dbReference type="Gene3D" id="2.60.40.10">
    <property type="entry name" value="Immunoglobulins"/>
    <property type="match status" value="1"/>
</dbReference>
<feature type="signal peptide" evidence="4">
    <location>
        <begin position="1"/>
        <end position="19"/>
    </location>
</feature>
<keyword evidence="2" id="KW-0964">Secreted</keyword>
<reference evidence="6 7" key="1">
    <citation type="submission" date="2016-08" db="EMBL/GenBank/DDBJ databases">
        <authorList>
            <person name="Seilhamer J.J."/>
        </authorList>
    </citation>
    <scope>NUCLEOTIDE SEQUENCE [LARGE SCALE GENOMIC DNA]</scope>
    <source>
        <strain evidence="6 7">A37T2</strain>
    </source>
</reference>
<evidence type="ECO:0000256" key="3">
    <source>
        <dbReference type="ARBA" id="ARBA00023049"/>
    </source>
</evidence>
<evidence type="ECO:0000259" key="5">
    <source>
        <dbReference type="PROSITE" id="PS50853"/>
    </source>
</evidence>
<comment type="subcellular location">
    <subcellularLocation>
        <location evidence="1">Secreted</location>
    </subcellularLocation>
</comment>
<protein>
    <submittedName>
        <fullName evidence="6">Peptidase family M28</fullName>
    </submittedName>
</protein>
<dbReference type="InterPro" id="IPR045175">
    <property type="entry name" value="M28_fam"/>
</dbReference>
<dbReference type="InterPro" id="IPR003961">
    <property type="entry name" value="FN3_dom"/>
</dbReference>
<gene>
    <name evidence="6" type="ORF">GA0116948_10611</name>
</gene>
<proteinExistence type="predicted"/>
<name>A0A1C4DN63_9BACT</name>
<organism evidence="6 7">
    <name type="scientific">Chitinophaga costaii</name>
    <dbReference type="NCBI Taxonomy" id="1335309"/>
    <lineage>
        <taxon>Bacteria</taxon>
        <taxon>Pseudomonadati</taxon>
        <taxon>Bacteroidota</taxon>
        <taxon>Chitinophagia</taxon>
        <taxon>Chitinophagales</taxon>
        <taxon>Chitinophagaceae</taxon>
        <taxon>Chitinophaga</taxon>
    </lineage>
</organism>
<dbReference type="InterPro" id="IPR007484">
    <property type="entry name" value="Peptidase_M28"/>
</dbReference>
<sequence length="449" mass="50021">MRKQWMLPGLLACSLLGSAQTLVQRDPVIAQMVSQVNADSLHSYILQLVKFDTRSTISTITDTRRGIGAARNWVLHKMESFAGPSKGRLTVKLDTTTYAADGKRVDTSISLGNVVATLKGTDPHDPRIYVISGHLDSRVTNVMDRVHTAPGANDDGSGTAAVIELVRVMSQQSFPATIIFVTVSGEEQGLLGATFMAKKAKEEHWQIDAMLNNDIIGQSTSSQTLLSDNTKVRVFSEGIPATADEALIKRIRSYGMENDSKSRQLARYIKETSERYVDQLEVKLEYRADRFLRGGDHSPFQQQGFTAVRITEMNENFQRQHQDLRTENGIVYGDLPEYVDYEYLRKNAAMNLAVLANLASAPAAPEDVKIDVKELTNFSSLSWSAPKYGKAKGYYLLMRETSSPVWQKKFYTTQTNMRLPYSKDNYYFAVQAVGEGGQESLAVFPEVGR</sequence>
<dbReference type="Proteomes" id="UP000242818">
    <property type="component" value="Unassembled WGS sequence"/>
</dbReference>
<dbReference type="GO" id="GO:0006508">
    <property type="term" value="P:proteolysis"/>
    <property type="evidence" value="ECO:0007669"/>
    <property type="project" value="InterPro"/>
</dbReference>
<dbReference type="Gene3D" id="3.40.630.10">
    <property type="entry name" value="Zn peptidases"/>
    <property type="match status" value="1"/>
</dbReference>
<evidence type="ECO:0000256" key="1">
    <source>
        <dbReference type="ARBA" id="ARBA00004613"/>
    </source>
</evidence>
<keyword evidence="4" id="KW-0732">Signal</keyword>
<dbReference type="OrthoDB" id="9787436at2"/>
<dbReference type="RefSeq" id="WP_089711802.1">
    <property type="nucleotide sequence ID" value="NZ_FMAR01000006.1"/>
</dbReference>
<dbReference type="PROSITE" id="PS50853">
    <property type="entry name" value="FN3"/>
    <property type="match status" value="1"/>
</dbReference>
<feature type="domain" description="Fibronectin type-III" evidence="5">
    <location>
        <begin position="364"/>
        <end position="449"/>
    </location>
</feature>
<evidence type="ECO:0000313" key="7">
    <source>
        <dbReference type="Proteomes" id="UP000242818"/>
    </source>
</evidence>
<keyword evidence="3" id="KW-0645">Protease</keyword>
<dbReference type="Pfam" id="PF04389">
    <property type="entry name" value="Peptidase_M28"/>
    <property type="match status" value="1"/>
</dbReference>